<keyword evidence="5 9" id="KW-0560">Oxidoreductase</keyword>
<evidence type="ECO:0000256" key="5">
    <source>
        <dbReference type="ARBA" id="ARBA00023002"/>
    </source>
</evidence>
<dbReference type="Gene3D" id="1.20.1270.30">
    <property type="match status" value="1"/>
</dbReference>
<organism evidence="11 12">
    <name type="scientific">Dissulfurirhabdus thermomarina</name>
    <dbReference type="NCBI Taxonomy" id="1765737"/>
    <lineage>
        <taxon>Bacteria</taxon>
        <taxon>Deltaproteobacteria</taxon>
        <taxon>Dissulfurirhabdaceae</taxon>
        <taxon>Dissulfurirhabdus</taxon>
    </lineage>
</organism>
<dbReference type="Proteomes" id="UP000469346">
    <property type="component" value="Unassembled WGS sequence"/>
</dbReference>
<dbReference type="EC" id="1.2.7.4" evidence="9"/>
<feature type="binding site" evidence="10">
    <location>
        <position position="57"/>
    </location>
    <ligand>
        <name>[4Fe-4S] cluster</name>
        <dbReference type="ChEBI" id="CHEBI:49883"/>
        <label>1</label>
        <note>ligand shared between dimeric partners</note>
    </ligand>
</feature>
<feature type="binding site" evidence="10">
    <location>
        <position position="61"/>
    </location>
    <ligand>
        <name>[4Fe-4S] cluster</name>
        <dbReference type="ChEBI" id="CHEBI:49883"/>
        <label>2</label>
    </ligand>
</feature>
<dbReference type="Gene3D" id="3.40.50.2030">
    <property type="match status" value="2"/>
</dbReference>
<comment type="caution">
    <text evidence="11">The sequence shown here is derived from an EMBL/GenBank/DDBJ whole genome shotgun (WGS) entry which is preliminary data.</text>
</comment>
<reference evidence="11 12" key="1">
    <citation type="submission" date="2020-02" db="EMBL/GenBank/DDBJ databases">
        <title>Comparative genomics of sulfur disproportionating microorganisms.</title>
        <authorList>
            <person name="Ward L.M."/>
            <person name="Bertran E."/>
            <person name="Johnston D.T."/>
        </authorList>
    </citation>
    <scope>NUCLEOTIDE SEQUENCE [LARGE SCALE GENOMIC DNA]</scope>
    <source>
        <strain evidence="11 12">DSM 100025</strain>
    </source>
</reference>
<name>A0A6N9TQ13_DISTH</name>
<evidence type="ECO:0000256" key="8">
    <source>
        <dbReference type="ARBA" id="ARBA00048733"/>
    </source>
</evidence>
<dbReference type="InterPro" id="IPR016099">
    <property type="entry name" value="Prismane-like_a/b-sand"/>
</dbReference>
<dbReference type="AlphaFoldDB" id="A0A6N9TQ13"/>
<dbReference type="SUPFAM" id="SSF56821">
    <property type="entry name" value="Prismane protein-like"/>
    <property type="match status" value="1"/>
</dbReference>
<dbReference type="InterPro" id="IPR010047">
    <property type="entry name" value="CODH"/>
</dbReference>
<sequence length="664" mass="70426">MDTSKRFEKGNGGCPSIQCETNQDVLCQSCASGVVTAAHRVAQRAAEPCLFGKGGTCCRNCNMGPCQIIEGVDQMIGVCGADAATVAARNFARIVAGGSSAHMDHGRGMALAFLATARGETPYEIKDAAKLRATAQRLGIDPADKATTDLAIEVGTLLVNQFGQQEGGLALMKRAPKARQEVWAKLGVAPRGIDREVVELMHRTHMGVDQDAANLLFQAARCALADGWGASMIATELSDVMFGTPVPIRTKVNIGVLKEDEVNVTVHGHEPVVAEALAMAANDPEIVAEAKKVGAKGVNLAGVCCTGNEILMRRGLPIAGSFVQQEVVLATGAVEAMVVDVQCIMQGVSPAAGQFHTRLVTTSEKAKIPGARHIAFDEHRALDSAKEILRQAIAAYPERGKHYIPVHQMDVVAGFSHETITYMLGGRFRGSYKPLNDNIANGRIRGVAAIVGCDNYRVLEEVHIELAKELIANDVLVLVTGCAATGMGRAGLLTPEALSMAGDGLKEVLEAVGCPPVLHMGSCVDNSRILIAATEMVLTGGLGNDISDLPAVGCAPQWMSEKAVAIGQYFVSSGASVIFGPSFPTTGSKVVTDYCFREMENLYGAHWDVAQTSNEFANKMLDHINAKRKALGLDKKKERVLFDMAMRRELQTGLQDVGCHGPGA</sequence>
<dbReference type="GO" id="GO:0051539">
    <property type="term" value="F:4 iron, 4 sulfur cluster binding"/>
    <property type="evidence" value="ECO:0007669"/>
    <property type="project" value="UniProtKB-UniRule"/>
</dbReference>
<keyword evidence="7 9" id="KW-0411">Iron-sulfur</keyword>
<dbReference type="GO" id="GO:0006091">
    <property type="term" value="P:generation of precursor metabolites and energy"/>
    <property type="evidence" value="ECO:0007669"/>
    <property type="project" value="InterPro"/>
</dbReference>
<dbReference type="GO" id="GO:0016151">
    <property type="term" value="F:nickel cation binding"/>
    <property type="evidence" value="ECO:0007669"/>
    <property type="project" value="InterPro"/>
</dbReference>
<evidence type="ECO:0000256" key="9">
    <source>
        <dbReference type="PIRNR" id="PIRNR005023"/>
    </source>
</evidence>
<dbReference type="PANTHER" id="PTHR30109:SF4">
    <property type="entry name" value="CARBON MONOXIDE DEHYDROGENASE"/>
    <property type="match status" value="1"/>
</dbReference>
<feature type="binding site" evidence="10">
    <location>
        <position position="66"/>
    </location>
    <ligand>
        <name>[4Fe-4S] cluster</name>
        <dbReference type="ChEBI" id="CHEBI:49883"/>
        <label>2</label>
    </ligand>
</feature>
<dbReference type="RefSeq" id="WP_163298668.1">
    <property type="nucleotide sequence ID" value="NZ_JAAGRR010000063.1"/>
</dbReference>
<keyword evidence="4 9" id="KW-0479">Metal-binding</keyword>
<evidence type="ECO:0000256" key="7">
    <source>
        <dbReference type="ARBA" id="ARBA00023014"/>
    </source>
</evidence>
<comment type="cofactor">
    <cofactor evidence="1">
        <name>[4Fe-4S] cluster</name>
        <dbReference type="ChEBI" id="CHEBI:49883"/>
    </cofactor>
</comment>
<dbReference type="EMBL" id="JAAGRR010000063">
    <property type="protein sequence ID" value="NDY42530.1"/>
    <property type="molecule type" value="Genomic_DNA"/>
</dbReference>
<feature type="binding site" evidence="10">
    <location>
        <position position="523"/>
    </location>
    <ligand>
        <name>[Ni-4Fe-4S] cluster</name>
        <dbReference type="ChEBI" id="CHEBI:47739"/>
    </ligand>
</feature>
<dbReference type="GO" id="GO:0043885">
    <property type="term" value="F:anaerobic carbon-monoxide dehydrogenase activity"/>
    <property type="evidence" value="ECO:0007669"/>
    <property type="project" value="UniProtKB-UniRule"/>
</dbReference>
<evidence type="ECO:0000256" key="10">
    <source>
        <dbReference type="PIRSR" id="PIRSR005023-1"/>
    </source>
</evidence>
<evidence type="ECO:0000256" key="2">
    <source>
        <dbReference type="ARBA" id="ARBA00022485"/>
    </source>
</evidence>
<feature type="binding site" evidence="10">
    <location>
        <position position="79"/>
    </location>
    <ligand>
        <name>[4Fe-4S] cluster</name>
        <dbReference type="ChEBI" id="CHEBI:49883"/>
        <label>2</label>
    </ligand>
</feature>
<dbReference type="GO" id="GO:0050418">
    <property type="term" value="F:hydroxylamine reductase activity"/>
    <property type="evidence" value="ECO:0007669"/>
    <property type="project" value="TreeGrafter"/>
</dbReference>
<dbReference type="GO" id="GO:0042542">
    <property type="term" value="P:response to hydrogen peroxide"/>
    <property type="evidence" value="ECO:0007669"/>
    <property type="project" value="TreeGrafter"/>
</dbReference>
<keyword evidence="2 9" id="KW-0004">4Fe-4S</keyword>
<feature type="binding site" evidence="10">
    <location>
        <position position="49"/>
    </location>
    <ligand>
        <name>[4Fe-4S] cluster</name>
        <dbReference type="ChEBI" id="CHEBI:49883"/>
        <label>1</label>
        <note>ligand shared between dimeric partners</note>
    </ligand>
</feature>
<accession>A0A6N9TQ13</accession>
<keyword evidence="12" id="KW-1185">Reference proteome</keyword>
<comment type="catalytic activity">
    <reaction evidence="8 9">
        <text>CO + 2 oxidized [2Fe-2S]-[ferredoxin] + H2O = 2 reduced [2Fe-2S]-[ferredoxin] + CO2 + 2 H(+)</text>
        <dbReference type="Rhea" id="RHEA:21040"/>
        <dbReference type="Rhea" id="RHEA-COMP:10000"/>
        <dbReference type="Rhea" id="RHEA-COMP:10001"/>
        <dbReference type="ChEBI" id="CHEBI:15377"/>
        <dbReference type="ChEBI" id="CHEBI:15378"/>
        <dbReference type="ChEBI" id="CHEBI:16526"/>
        <dbReference type="ChEBI" id="CHEBI:17245"/>
        <dbReference type="ChEBI" id="CHEBI:33737"/>
        <dbReference type="ChEBI" id="CHEBI:33738"/>
        <dbReference type="EC" id="1.2.7.4"/>
    </reaction>
</comment>
<keyword evidence="3 10" id="KW-0533">Nickel</keyword>
<evidence type="ECO:0000313" key="11">
    <source>
        <dbReference type="EMBL" id="NDY42530.1"/>
    </source>
</evidence>
<dbReference type="GO" id="GO:0004601">
    <property type="term" value="F:peroxidase activity"/>
    <property type="evidence" value="ECO:0007669"/>
    <property type="project" value="TreeGrafter"/>
</dbReference>
<feature type="binding site" evidence="10">
    <location>
        <position position="482"/>
    </location>
    <ligand>
        <name>[Ni-4Fe-4S] cluster</name>
        <dbReference type="ChEBI" id="CHEBI:47739"/>
    </ligand>
</feature>
<feature type="binding site" evidence="10">
    <location>
        <position position="343"/>
    </location>
    <ligand>
        <name>[Ni-4Fe-4S] cluster</name>
        <dbReference type="ChEBI" id="CHEBI:47739"/>
    </ligand>
</feature>
<dbReference type="InterPro" id="IPR004137">
    <property type="entry name" value="HCP/CODH"/>
</dbReference>
<evidence type="ECO:0000256" key="3">
    <source>
        <dbReference type="ARBA" id="ARBA00022596"/>
    </source>
</evidence>
<dbReference type="InterPro" id="IPR011254">
    <property type="entry name" value="Prismane-like_sf"/>
</dbReference>
<evidence type="ECO:0000256" key="4">
    <source>
        <dbReference type="ARBA" id="ARBA00022723"/>
    </source>
</evidence>
<feature type="binding site" evidence="10">
    <location>
        <position position="269"/>
    </location>
    <ligand>
        <name>[Ni-4Fe-4S] cluster</name>
        <dbReference type="ChEBI" id="CHEBI:47739"/>
    </ligand>
</feature>
<dbReference type="NCBIfam" id="TIGR01702">
    <property type="entry name" value="CO_DH_cata"/>
    <property type="match status" value="1"/>
</dbReference>
<gene>
    <name evidence="11" type="primary">cooS</name>
    <name evidence="11" type="ORF">G3N55_06705</name>
</gene>
<evidence type="ECO:0000256" key="1">
    <source>
        <dbReference type="ARBA" id="ARBA00001966"/>
    </source>
</evidence>
<keyword evidence="6 9" id="KW-0408">Iron</keyword>
<protein>
    <recommendedName>
        <fullName evidence="9">Carbon monoxide dehydrogenase</fullName>
        <ecNumber evidence="9">1.2.7.4</ecNumber>
    </recommendedName>
</protein>
<dbReference type="PIRSF" id="PIRSF005023">
    <property type="entry name" value="CODH"/>
    <property type="match status" value="1"/>
</dbReference>
<dbReference type="InterPro" id="IPR016101">
    <property type="entry name" value="CO_DH_a-bundle"/>
</dbReference>
<evidence type="ECO:0000313" key="12">
    <source>
        <dbReference type="Proteomes" id="UP000469346"/>
    </source>
</evidence>
<feature type="binding site" evidence="10">
    <location>
        <position position="58"/>
    </location>
    <ligand>
        <name>[4Fe-4S] cluster</name>
        <dbReference type="ChEBI" id="CHEBI:49883"/>
        <label>2</label>
    </ligand>
</feature>
<evidence type="ECO:0000256" key="6">
    <source>
        <dbReference type="ARBA" id="ARBA00023004"/>
    </source>
</evidence>
<dbReference type="Pfam" id="PF03063">
    <property type="entry name" value="Prismane"/>
    <property type="match status" value="1"/>
</dbReference>
<dbReference type="PANTHER" id="PTHR30109">
    <property type="entry name" value="HYDROXYLAMINE REDUCTASE"/>
    <property type="match status" value="1"/>
</dbReference>
<proteinExistence type="predicted"/>
<feature type="binding site" evidence="10">
    <location>
        <position position="305"/>
    </location>
    <ligand>
        <name>[Ni-4Fe-4S] cluster</name>
        <dbReference type="ChEBI" id="CHEBI:47739"/>
    </ligand>
</feature>
<feature type="binding site" evidence="10">
    <location>
        <position position="453"/>
    </location>
    <ligand>
        <name>[Ni-4Fe-4S] cluster</name>
        <dbReference type="ChEBI" id="CHEBI:47739"/>
    </ligand>
</feature>